<reference evidence="17 19" key="3">
    <citation type="journal article" date="2020" name="Transbound. Emerg. Dis.">
        <title>The evolution of African swine fever virus in Sardinia (1978 to 2014) as revealed by whole genome sequencing and comparative analysis.</title>
        <authorList>
            <person name="Torresi C."/>
            <person name="Fiori M."/>
            <person name="Bertolotti L."/>
            <person name="Floris M."/>
            <person name="Colitti B."/>
            <person name="Giammarioli M."/>
            <person name="Dei Giudici S."/>
            <person name="Oggiano A."/>
            <person name="Malmberg M."/>
            <person name="De Mia G.M."/>
            <person name="Belak S."/>
            <person name="Granberg F."/>
        </authorList>
    </citation>
    <scope>NUCLEOTIDE SEQUENCE [LARGE SCALE GENOMIC DNA]</scope>
    <source>
        <strain evidence="5">139/Nu/1981</strain>
        <strain evidence="6">140/Or/1985</strain>
        <strain evidence="8">141/Nu/1990</strain>
        <strain evidence="9">142/Nu/1995</strain>
        <strain evidence="14">22653/Ca/2014</strain>
        <strain evidence="11">26/Ss/2004</strain>
        <strain evidence="3">56/Ca/1978</strain>
        <strain evidence="4">57/Ca/1979</strain>
        <strain evidence="10">60/Nu/1997</strain>
        <strain evidence="12">72407/Ss/2005</strain>
        <strain evidence="7">85/Ca/1985</strain>
        <strain evidence="13">97/Ot/2012</strain>
    </source>
</reference>
<dbReference type="EMBL" id="KX354450">
    <property type="protein sequence ID" value="AOO54491.1"/>
    <property type="molecule type" value="Genomic_DNA"/>
</dbReference>
<evidence type="ECO:0000313" key="12">
    <source>
        <dbReference type="EMBL" id="QIM08933.1"/>
    </source>
</evidence>
<dbReference type="EMBL" id="MN270975">
    <property type="protein sequence ID" value="QIM08234.1"/>
    <property type="molecule type" value="Genomic_DNA"/>
</dbReference>
<proteinExistence type="predicted"/>
<dbReference type="Proteomes" id="UP000500690">
    <property type="component" value="Segment"/>
</dbReference>
<dbReference type="EMBL" id="MN913970">
    <property type="protein sequence ID" value="QID21315.1"/>
    <property type="molecule type" value="Genomic_DNA"/>
</dbReference>
<evidence type="ECO:0000313" key="1">
    <source>
        <dbReference type="EMBL" id="AOO54491.1"/>
    </source>
</evidence>
<dbReference type="Proteomes" id="UP000502933">
    <property type="component" value="Segment"/>
</dbReference>
<dbReference type="GeneID" id="41902212"/>
<dbReference type="EMBL" id="MN270978">
    <property type="protein sequence ID" value="QIM08933.1"/>
    <property type="molecule type" value="Genomic_DNA"/>
</dbReference>
<dbReference type="Proteomes" id="UP000502695">
    <property type="component" value="Segment"/>
</dbReference>
<dbReference type="Proteomes" id="UP000501487">
    <property type="component" value="Segment"/>
</dbReference>
<dbReference type="EMBL" id="MN270974">
    <property type="protein sequence ID" value="QIM07999.1"/>
    <property type="molecule type" value="Genomic_DNA"/>
</dbReference>
<evidence type="ECO:0000313" key="3">
    <source>
        <dbReference type="EMBL" id="QIM06828.1"/>
    </source>
</evidence>
<dbReference type="EMBL" id="MN270973">
    <property type="protein sequence ID" value="QIM07766.1"/>
    <property type="molecule type" value="Genomic_DNA"/>
</dbReference>
<reference evidence="1" key="1">
    <citation type="journal article" date="2016" name="Genome Announc.">
        <title>Complete genome sequence of an African swine fever virus isolate from Sardinia, Italy.</title>
        <authorList>
            <person name="Granberg F."/>
            <person name="Torresi C."/>
            <person name="Oggiano A."/>
            <person name="Malmberg M."/>
            <person name="Iscaro C."/>
            <person name="De Mia G.M."/>
            <person name="Sandor B."/>
        </authorList>
    </citation>
    <scope>NUCLEOTIDE SEQUENCE [LARGE SCALE GENOMIC DNA]</scope>
    <source>
        <strain evidence="1">47/Ss/2008</strain>
    </source>
</reference>
<evidence type="ECO:0000313" key="7">
    <source>
        <dbReference type="EMBL" id="QIM07766.1"/>
    </source>
</evidence>
<evidence type="ECO:0000313" key="9">
    <source>
        <dbReference type="EMBL" id="QIM08234.1"/>
    </source>
</evidence>
<dbReference type="Proteomes" id="UP000503066">
    <property type="component" value="Genome"/>
</dbReference>
<organismHost>
    <name type="scientific">Phacochoerus aethiopicus</name>
    <name type="common">Warthog</name>
    <dbReference type="NCBI Taxonomy" id="85517"/>
</organismHost>
<evidence type="ECO:0000313" key="14">
    <source>
        <dbReference type="EMBL" id="QIM09399.1"/>
    </source>
</evidence>
<evidence type="ECO:0000313" key="4">
    <source>
        <dbReference type="EMBL" id="QIM07063.1"/>
    </source>
</evidence>
<dbReference type="Proteomes" id="UP000502885">
    <property type="component" value="Segment"/>
</dbReference>
<reference evidence="2" key="2">
    <citation type="journal article" date="2020" name="Microbiol. Resour. Announc.">
        <title>Coding-Complete Genome Sequence of an African Swine Fever Virus Strain Liv13/33 Isolate from Experimental Transmission between Pigs and Ornithodoros moubata Ticks.</title>
        <authorList>
            <person name="Chastagner A."/>
            <person name="Pereira de Oliveira R."/>
            <person name="Hutet E."/>
            <person name="Le Dimna M."/>
            <person name="Paboeuf F."/>
            <person name="Lucas P."/>
            <person name="Blanchard Y."/>
            <person name="Dixon L."/>
            <person name="Vial L."/>
            <person name="Le Potier M.F."/>
        </authorList>
    </citation>
    <scope>NUCLEOTIDE SEQUENCE</scope>
    <source>
        <strain evidence="2">Liv13/33</strain>
    </source>
</reference>
<dbReference type="EMBL" id="MN270970">
    <property type="protein sequence ID" value="QIM07063.1"/>
    <property type="molecule type" value="Genomic_DNA"/>
</dbReference>
<dbReference type="Proteomes" id="UP000501465">
    <property type="component" value="Segment"/>
</dbReference>
<evidence type="ECO:0000313" key="15">
    <source>
        <dbReference type="EMBL" id="QPL11863.1"/>
    </source>
</evidence>
<dbReference type="EMBL" id="MN270977">
    <property type="protein sequence ID" value="QIM08700.1"/>
    <property type="molecule type" value="Genomic_DNA"/>
</dbReference>
<dbReference type="Proteomes" id="UP000500872">
    <property type="component" value="Segment"/>
</dbReference>
<dbReference type="Proteomes" id="UP000501235">
    <property type="component" value="Segment"/>
</dbReference>
<dbReference type="EMBL" id="MT932579">
    <property type="protein sequence ID" value="QPL12080.1"/>
    <property type="molecule type" value="Genomic_DNA"/>
</dbReference>
<dbReference type="Proteomes" id="UP000594644">
    <property type="component" value="Segment"/>
</dbReference>
<gene>
    <name evidence="1" type="primary">URF57</name>
    <name evidence="3" type="synonym">URF057</name>
    <name evidence="1" type="ORF">AFSV47Ss_0186</name>
</gene>
<evidence type="ECO:0000313" key="18">
    <source>
        <dbReference type="Proteomes" id="UP000500872"/>
    </source>
</evidence>
<evidence type="ECO:0000313" key="17">
    <source>
        <dbReference type="Proteomes" id="UP000500690"/>
    </source>
</evidence>
<reference evidence="15" key="4">
    <citation type="journal article" date="2020" name="Vaccines (Basel)">
        <title>African Swine Fever Circulation among Free-Ranging Pigs in Sardinia: Data from the Eradication Program.</title>
        <authorList>
            <person name="Franzoni G."/>
            <person name="Dei Giudici S."/>
            <person name="Loi F."/>
            <person name="Sanna D."/>
            <person name="Floris M."/>
            <person name="Fiori M."/>
            <person name="Sanna M.L."/>
            <person name="Madrau P."/>
            <person name="Scarpa F."/>
            <person name="Zinellu S."/>
            <person name="Giammarioli M."/>
            <person name="Cappai S."/>
            <person name="De Mia G.M."/>
            <person name="Laddomada A."/>
            <person name="Rolesu S."/>
            <person name="Oggiano A."/>
        </authorList>
    </citation>
    <scope>NUCLEOTIDE SEQUENCE [LARGE SCALE GENOMIC DNA]</scope>
    <source>
        <strain evidence="15">103917/18</strain>
        <strain evidence="16">55234/18</strain>
    </source>
</reference>
<reference evidence="18" key="5">
    <citation type="submission" date="2020-01" db="EMBL/GenBank/DDBJ databases">
        <authorList>
            <person name="Chastagner A."/>
            <person name="Le Potier M.-F."/>
            <person name="Pereira de Oliveira R."/>
        </authorList>
    </citation>
    <scope>NUCLEOTIDE SEQUENCE [LARGE SCALE GENOMIC DNA]</scope>
    <source>
        <strain evidence="18">Liv13/33</strain>
    </source>
</reference>
<dbReference type="EMBL" id="MT932578">
    <property type="protein sequence ID" value="QPL11863.1"/>
    <property type="molecule type" value="Genomic_DNA"/>
</dbReference>
<dbReference type="RefSeq" id="YP_009703404.1">
    <property type="nucleotide sequence ID" value="NC_044955.1"/>
</dbReference>
<evidence type="ECO:0000313" key="13">
    <source>
        <dbReference type="EMBL" id="QIM09166.1"/>
    </source>
</evidence>
<dbReference type="EMBL" id="MN270979">
    <property type="protein sequence ID" value="QIM09166.1"/>
    <property type="molecule type" value="Genomic_DNA"/>
</dbReference>
<dbReference type="Proteomes" id="UP000266411">
    <property type="component" value="Segment"/>
</dbReference>
<dbReference type="Proteomes" id="UP000501990">
    <property type="component" value="Segment"/>
</dbReference>
<evidence type="ECO:0000313" key="6">
    <source>
        <dbReference type="EMBL" id="QIM07533.1"/>
    </source>
</evidence>
<protein>
    <submittedName>
        <fullName evidence="1">Uncharacterized protein</fullName>
    </submittedName>
</protein>
<dbReference type="EMBL" id="MN270980">
    <property type="protein sequence ID" value="QIM09399.1"/>
    <property type="molecule type" value="Genomic_DNA"/>
</dbReference>
<dbReference type="EMBL" id="MN270972">
    <property type="protein sequence ID" value="QIM07533.1"/>
    <property type="molecule type" value="Genomic_DNA"/>
</dbReference>
<dbReference type="EMBL" id="MN270971">
    <property type="protein sequence ID" value="QIM07298.1"/>
    <property type="molecule type" value="Genomic_DNA"/>
</dbReference>
<dbReference type="EMBL" id="MN270976">
    <property type="protein sequence ID" value="QIM08467.1"/>
    <property type="molecule type" value="Genomic_DNA"/>
</dbReference>
<organismHost>
    <name type="scientific">Sus scrofa</name>
    <name type="common">Pig</name>
    <dbReference type="NCBI Taxonomy" id="9823"/>
</organismHost>
<evidence type="ECO:0000313" key="5">
    <source>
        <dbReference type="EMBL" id="QIM07298.1"/>
    </source>
</evidence>
<evidence type="ECO:0000313" key="10">
    <source>
        <dbReference type="EMBL" id="QIM08467.1"/>
    </source>
</evidence>
<evidence type="ECO:0000313" key="8">
    <source>
        <dbReference type="EMBL" id="QIM07999.1"/>
    </source>
</evidence>
<evidence type="ECO:0000313" key="19">
    <source>
        <dbReference type="Proteomes" id="UP000500898"/>
    </source>
</evidence>
<dbReference type="Proteomes" id="UP000500898">
    <property type="component" value="Segment"/>
</dbReference>
<accession>A0A3G1EV71</accession>
<name>A0A3G1EV71_ASF</name>
<evidence type="ECO:0000313" key="2">
    <source>
        <dbReference type="EMBL" id="QID21315.1"/>
    </source>
</evidence>
<dbReference type="Proteomes" id="UP000501683">
    <property type="component" value="Segment"/>
</dbReference>
<dbReference type="Proteomes" id="UP000594565">
    <property type="component" value="Segment"/>
</dbReference>
<organismHost>
    <name type="scientific">Ornithodoros moubata</name>
    <name type="common">Soft tick</name>
    <name type="synonym">Argasid tick</name>
    <dbReference type="NCBI Taxonomy" id="6938"/>
</organismHost>
<evidence type="ECO:0000313" key="11">
    <source>
        <dbReference type="EMBL" id="QIM08700.1"/>
    </source>
</evidence>
<organismHost>
    <name type="scientific">Potamochoerus larvatus</name>
    <name type="common">Bushpig</name>
    <dbReference type="NCBI Taxonomy" id="273792"/>
</organismHost>
<evidence type="ECO:0000313" key="16">
    <source>
        <dbReference type="EMBL" id="QPL12080.1"/>
    </source>
</evidence>
<organismHost>
    <name type="scientific">Ornithodoros</name>
    <name type="common">relapsing fever ticks</name>
    <dbReference type="NCBI Taxonomy" id="6937"/>
</organismHost>
<organism evidence="1">
    <name type="scientific">African swine fever virus</name>
    <name type="common">ASFV</name>
    <dbReference type="NCBI Taxonomy" id="10497"/>
    <lineage>
        <taxon>Viruses</taxon>
        <taxon>Varidnaviria</taxon>
        <taxon>Bamfordvirae</taxon>
        <taxon>Nucleocytoviricota</taxon>
        <taxon>Pokkesviricetes</taxon>
        <taxon>Asfuvirales</taxon>
        <taxon>Asfarviridae</taxon>
        <taxon>Asfivirus</taxon>
        <taxon>Asfivirus haemorrhagiae</taxon>
    </lineage>
</organism>
<dbReference type="Proteomes" id="UP000503294">
    <property type="component" value="Segment"/>
</dbReference>
<dbReference type="KEGG" id="vg:41902212"/>
<dbReference type="EMBL" id="MN270969">
    <property type="protein sequence ID" value="QIM06828.1"/>
    <property type="molecule type" value="Genomic_DNA"/>
</dbReference>
<sequence length="70" mass="7580">MSWSLLNVLTTALVPEMHAKQVLLCMASYTATGSISKFFRGMMVYTQRFSCANAFTHSVTLGGSAAPIMT</sequence>
<organismHost>
    <name type="scientific">Phacochoerus africanus</name>
    <name type="common">Warthog</name>
    <dbReference type="NCBI Taxonomy" id="41426"/>
</organismHost>